<organism evidence="1 2">
    <name type="scientific">Heterobasidion irregulare (strain TC 32-1)</name>
    <dbReference type="NCBI Taxonomy" id="747525"/>
    <lineage>
        <taxon>Eukaryota</taxon>
        <taxon>Fungi</taxon>
        <taxon>Dikarya</taxon>
        <taxon>Basidiomycota</taxon>
        <taxon>Agaricomycotina</taxon>
        <taxon>Agaricomycetes</taxon>
        <taxon>Russulales</taxon>
        <taxon>Bondarzewiaceae</taxon>
        <taxon>Heterobasidion</taxon>
        <taxon>Heterobasidion annosum species complex</taxon>
    </lineage>
</organism>
<gene>
    <name evidence="1" type="ORF">HETIRDRAFT_446793</name>
</gene>
<dbReference type="eggNOG" id="ENOG502SM3W">
    <property type="taxonomic scope" value="Eukaryota"/>
</dbReference>
<evidence type="ECO:0000313" key="1">
    <source>
        <dbReference type="EMBL" id="ETW76082.1"/>
    </source>
</evidence>
<name>W4JR83_HETIT</name>
<reference evidence="1 2" key="1">
    <citation type="journal article" date="2012" name="New Phytol.">
        <title>Insight into trade-off between wood decay and parasitism from the genome of a fungal forest pathogen.</title>
        <authorList>
            <person name="Olson A."/>
            <person name="Aerts A."/>
            <person name="Asiegbu F."/>
            <person name="Belbahri L."/>
            <person name="Bouzid O."/>
            <person name="Broberg A."/>
            <person name="Canback B."/>
            <person name="Coutinho P.M."/>
            <person name="Cullen D."/>
            <person name="Dalman K."/>
            <person name="Deflorio G."/>
            <person name="van Diepen L.T."/>
            <person name="Dunand C."/>
            <person name="Duplessis S."/>
            <person name="Durling M."/>
            <person name="Gonthier P."/>
            <person name="Grimwood J."/>
            <person name="Fossdal C.G."/>
            <person name="Hansson D."/>
            <person name="Henrissat B."/>
            <person name="Hietala A."/>
            <person name="Himmelstrand K."/>
            <person name="Hoffmeister D."/>
            <person name="Hogberg N."/>
            <person name="James T.Y."/>
            <person name="Karlsson M."/>
            <person name="Kohler A."/>
            <person name="Kues U."/>
            <person name="Lee Y.H."/>
            <person name="Lin Y.C."/>
            <person name="Lind M."/>
            <person name="Lindquist E."/>
            <person name="Lombard V."/>
            <person name="Lucas S."/>
            <person name="Lunden K."/>
            <person name="Morin E."/>
            <person name="Murat C."/>
            <person name="Park J."/>
            <person name="Raffaello T."/>
            <person name="Rouze P."/>
            <person name="Salamov A."/>
            <person name="Schmutz J."/>
            <person name="Solheim H."/>
            <person name="Stahlberg J."/>
            <person name="Velez H."/>
            <person name="de Vries R.P."/>
            <person name="Wiebenga A."/>
            <person name="Woodward S."/>
            <person name="Yakovlev I."/>
            <person name="Garbelotto M."/>
            <person name="Martin F."/>
            <person name="Grigoriev I.V."/>
            <person name="Stenlid J."/>
        </authorList>
    </citation>
    <scope>NUCLEOTIDE SEQUENCE [LARGE SCALE GENOMIC DNA]</scope>
    <source>
        <strain evidence="1 2">TC 32-1</strain>
    </source>
</reference>
<proteinExistence type="predicted"/>
<dbReference type="OrthoDB" id="3208947at2759"/>
<dbReference type="InParanoid" id="W4JR83"/>
<dbReference type="SUPFAM" id="SSF52047">
    <property type="entry name" value="RNI-like"/>
    <property type="match status" value="1"/>
</dbReference>
<dbReference type="Proteomes" id="UP000030671">
    <property type="component" value="Unassembled WGS sequence"/>
</dbReference>
<dbReference type="STRING" id="747525.W4JR83"/>
<dbReference type="AlphaFoldDB" id="W4JR83"/>
<dbReference type="KEGG" id="hir:HETIRDRAFT_446793"/>
<evidence type="ECO:0000313" key="2">
    <source>
        <dbReference type="Proteomes" id="UP000030671"/>
    </source>
</evidence>
<dbReference type="HOGENOM" id="CLU_007608_0_0_1"/>
<protein>
    <recommendedName>
        <fullName evidence="3">F-box domain-containing protein</fullName>
    </recommendedName>
</protein>
<dbReference type="EMBL" id="KI925465">
    <property type="protein sequence ID" value="ETW76082.1"/>
    <property type="molecule type" value="Genomic_DNA"/>
</dbReference>
<dbReference type="GeneID" id="20675714"/>
<evidence type="ECO:0008006" key="3">
    <source>
        <dbReference type="Google" id="ProtNLM"/>
    </source>
</evidence>
<keyword evidence="2" id="KW-1185">Reference proteome</keyword>
<accession>W4JR83</accession>
<dbReference type="RefSeq" id="XP_009552304.1">
    <property type="nucleotide sequence ID" value="XM_009554009.1"/>
</dbReference>
<sequence length="746" mass="76387">MPDPPPLPLPEPPTASTLASARADLAATHAALAILTAKVSAAESDLARLVAVARASIVDLDAQRAALELRAAHARAYVAPVRRLPQELLRQVFLMNWEEYPCCGWVLAAVCTTWRRLALSMPVIWSKIRLVTSPTASADTIRLWLERAGPRVPLDIEIFLQVSPATSALANGALARPRIRAGSPWTFPGTTTSLFGGGGGIAAATAAAAAQLVASLAPPNTAASIQIIQGGGPGTPIFLPAPPPPPPPANGTTGAFDLWGPLPAAVSVSAAPHPAHEVGLLPPPSASVPPSAFASTSAASSAQVAAQAAAQAAAAAQAQLARASTHWGHIAMFYLVEQMARWERFVFRFDRQFQSAAALKSIMGNAPLLKEFEVSCAEPIFYGDWQWLPSANPQVQPALPALQALTLQYTPFKWTSPMLLRSNLRRLHLRALPTQTTPLDRVLHIVAHNPLLEDLTLHFPGLAAPVLPLAPTPLRALTALSVGGHYLMAALVDALAAPALERLALDIDAREPLEDCISGLLARSQHPPLRALSIAYGGAGGLGGGGGGGGGGFGTLGGAGTAYFYGNASVVSSWAFLGELSHLRALHVGSAPLDPLLSALGVPDDEGAPGAGGGGGGGGAGGGVGADGGAAGGWACPFLEHLALKACPAHSDAVAKLVQMVEGRNPDEGALGSAADGGGANGGANGANGGGGGGGGAVARLRRLEMYECAAVGPDVVEWMRRRVEEVVCVEPPAERCSYPVVCAWP</sequence>